<evidence type="ECO:0000256" key="2">
    <source>
        <dbReference type="ARBA" id="ARBA00022642"/>
    </source>
</evidence>
<dbReference type="GO" id="GO:0016887">
    <property type="term" value="F:ATP hydrolysis activity"/>
    <property type="evidence" value="ECO:0007669"/>
    <property type="project" value="TreeGrafter"/>
</dbReference>
<dbReference type="InterPro" id="IPR014729">
    <property type="entry name" value="Rossmann-like_a/b/a_fold"/>
</dbReference>
<feature type="domain" description="Cytidyltransferase-like" evidence="9">
    <location>
        <begin position="45"/>
        <end position="109"/>
    </location>
</feature>
<organism evidence="10 11">
    <name type="scientific">Penicillium argentinense</name>
    <dbReference type="NCBI Taxonomy" id="1131581"/>
    <lineage>
        <taxon>Eukaryota</taxon>
        <taxon>Fungi</taxon>
        <taxon>Dikarya</taxon>
        <taxon>Ascomycota</taxon>
        <taxon>Pezizomycotina</taxon>
        <taxon>Eurotiomycetes</taxon>
        <taxon>Eurotiomycetidae</taxon>
        <taxon>Eurotiales</taxon>
        <taxon>Aspergillaceae</taxon>
        <taxon>Penicillium</taxon>
    </lineage>
</organism>
<dbReference type="PANTHER" id="PTHR31285">
    <property type="entry name" value="NICOTINAMIDE MONONUCLEOTIDE ADENYLYLTRANSFERASE"/>
    <property type="match status" value="1"/>
</dbReference>
<comment type="caution">
    <text evidence="10">The sequence shown here is derived from an EMBL/GenBank/DDBJ whole genome shotgun (WGS) entry which is preliminary data.</text>
</comment>
<evidence type="ECO:0000256" key="1">
    <source>
        <dbReference type="ARBA" id="ARBA00004790"/>
    </source>
</evidence>
<keyword evidence="3" id="KW-0808">Transferase</keyword>
<evidence type="ECO:0000256" key="7">
    <source>
        <dbReference type="ARBA" id="ARBA00023027"/>
    </source>
</evidence>
<dbReference type="GO" id="GO:0005737">
    <property type="term" value="C:cytoplasm"/>
    <property type="evidence" value="ECO:0007669"/>
    <property type="project" value="TreeGrafter"/>
</dbReference>
<evidence type="ECO:0000313" key="11">
    <source>
        <dbReference type="Proteomes" id="UP001149074"/>
    </source>
</evidence>
<dbReference type="SUPFAM" id="SSF52374">
    <property type="entry name" value="Nucleotidylyl transferase"/>
    <property type="match status" value="1"/>
</dbReference>
<keyword evidence="6" id="KW-0067">ATP-binding</keyword>
<evidence type="ECO:0000256" key="8">
    <source>
        <dbReference type="ARBA" id="ARBA00049001"/>
    </source>
</evidence>
<dbReference type="GO" id="GO:0009435">
    <property type="term" value="P:NAD+ biosynthetic process"/>
    <property type="evidence" value="ECO:0007669"/>
    <property type="project" value="InterPro"/>
</dbReference>
<dbReference type="InterPro" id="IPR005248">
    <property type="entry name" value="NadD/NMNAT"/>
</dbReference>
<name>A0A9W9G5C3_9EURO</name>
<dbReference type="CDD" id="cd02165">
    <property type="entry name" value="NMNAT"/>
    <property type="match status" value="1"/>
</dbReference>
<gene>
    <name evidence="10" type="ORF">N7532_000339</name>
</gene>
<evidence type="ECO:0000256" key="6">
    <source>
        <dbReference type="ARBA" id="ARBA00022840"/>
    </source>
</evidence>
<comment type="pathway">
    <text evidence="1">Cofactor biosynthesis; NAD(+) biosynthesis.</text>
</comment>
<dbReference type="GO" id="GO:0005524">
    <property type="term" value="F:ATP binding"/>
    <property type="evidence" value="ECO:0007669"/>
    <property type="project" value="UniProtKB-KW"/>
</dbReference>
<accession>A0A9W9G5C3</accession>
<evidence type="ECO:0000256" key="3">
    <source>
        <dbReference type="ARBA" id="ARBA00022679"/>
    </source>
</evidence>
<dbReference type="PANTHER" id="PTHR31285:SF0">
    <property type="entry name" value="NICOTINAMIDE MONONUCLEOTIDE ADENYLYLTRANSFERASE"/>
    <property type="match status" value="1"/>
</dbReference>
<dbReference type="EMBL" id="JAPQKI010000001">
    <property type="protein sequence ID" value="KAJ5112294.1"/>
    <property type="molecule type" value="Genomic_DNA"/>
</dbReference>
<comment type="catalytic activity">
    <reaction evidence="8">
        <text>beta-nicotinamide D-ribonucleotide + ATP + H(+) = diphosphate + NAD(+)</text>
        <dbReference type="Rhea" id="RHEA:21360"/>
        <dbReference type="ChEBI" id="CHEBI:14649"/>
        <dbReference type="ChEBI" id="CHEBI:15378"/>
        <dbReference type="ChEBI" id="CHEBI:30616"/>
        <dbReference type="ChEBI" id="CHEBI:33019"/>
        <dbReference type="ChEBI" id="CHEBI:57540"/>
        <dbReference type="EC" id="2.7.7.1"/>
    </reaction>
</comment>
<protein>
    <submittedName>
        <fullName evidence="10">Cytidylyltransferase</fullName>
    </submittedName>
</protein>
<evidence type="ECO:0000259" key="9">
    <source>
        <dbReference type="Pfam" id="PF01467"/>
    </source>
</evidence>
<keyword evidence="11" id="KW-1185">Reference proteome</keyword>
<dbReference type="OrthoDB" id="5591297at2759"/>
<keyword evidence="4 10" id="KW-0548">Nucleotidyltransferase</keyword>
<proteinExistence type="predicted"/>
<sequence>MAPFQTLRTQYTSLLKRFNASSRDFEVLASIPERSPPAKTLFVLDSSFNPPTRAHLRIASSALRDHLNPSSRLLLLLATQNADKPTKPASFEDRLAMMELFAHDLRTHLATNSASESSHLNRDLPTIDICVTKKPFFIDKATAIEESGCYSTPLEQVHLTGYDTLIRIFDTKYYPPEHTLKPLNSLFSKHRLRVTMRPSDDWGSMEDQQEFLRALARGDRESEEGPREWAQKIQLVEGRKANEPSISSTRAREAIQSAIEDLEWLVSENVRQYLLSEKPYSAHSPGTRI</sequence>
<dbReference type="RefSeq" id="XP_056480067.1">
    <property type="nucleotide sequence ID" value="XM_056612843.1"/>
</dbReference>
<keyword evidence="7" id="KW-0520">NAD</keyword>
<dbReference type="Gene3D" id="3.40.50.620">
    <property type="entry name" value="HUPs"/>
    <property type="match status" value="1"/>
</dbReference>
<evidence type="ECO:0000256" key="4">
    <source>
        <dbReference type="ARBA" id="ARBA00022695"/>
    </source>
</evidence>
<evidence type="ECO:0000313" key="10">
    <source>
        <dbReference type="EMBL" id="KAJ5112294.1"/>
    </source>
</evidence>
<reference evidence="10" key="1">
    <citation type="submission" date="2022-11" db="EMBL/GenBank/DDBJ databases">
        <authorList>
            <person name="Petersen C."/>
        </authorList>
    </citation>
    <scope>NUCLEOTIDE SEQUENCE</scope>
    <source>
        <strain evidence="10">IBT 30761</strain>
    </source>
</reference>
<dbReference type="Proteomes" id="UP001149074">
    <property type="component" value="Unassembled WGS sequence"/>
</dbReference>
<dbReference type="AlphaFoldDB" id="A0A9W9G5C3"/>
<keyword evidence="2" id="KW-0662">Pyridine nucleotide biosynthesis</keyword>
<dbReference type="GO" id="GO:0000309">
    <property type="term" value="F:nicotinamide-nucleotide adenylyltransferase activity"/>
    <property type="evidence" value="ECO:0007669"/>
    <property type="project" value="UniProtKB-EC"/>
</dbReference>
<dbReference type="GeneID" id="81351822"/>
<evidence type="ECO:0000256" key="5">
    <source>
        <dbReference type="ARBA" id="ARBA00022741"/>
    </source>
</evidence>
<reference evidence="10" key="2">
    <citation type="journal article" date="2023" name="IMA Fungus">
        <title>Comparative genomic study of the Penicillium genus elucidates a diverse pangenome and 15 lateral gene transfer events.</title>
        <authorList>
            <person name="Petersen C."/>
            <person name="Sorensen T."/>
            <person name="Nielsen M.R."/>
            <person name="Sondergaard T.E."/>
            <person name="Sorensen J.L."/>
            <person name="Fitzpatrick D.A."/>
            <person name="Frisvad J.C."/>
            <person name="Nielsen K.L."/>
        </authorList>
    </citation>
    <scope>NUCLEOTIDE SEQUENCE</scope>
    <source>
        <strain evidence="10">IBT 30761</strain>
    </source>
</reference>
<dbReference type="InterPro" id="IPR004821">
    <property type="entry name" value="Cyt_trans-like"/>
</dbReference>
<dbReference type="Pfam" id="PF01467">
    <property type="entry name" value="CTP_transf_like"/>
    <property type="match status" value="1"/>
</dbReference>
<dbReference type="GO" id="GO:0005634">
    <property type="term" value="C:nucleus"/>
    <property type="evidence" value="ECO:0007669"/>
    <property type="project" value="TreeGrafter"/>
</dbReference>
<keyword evidence="5" id="KW-0547">Nucleotide-binding</keyword>